<sequence>MARQINGFSTEFADWLKSNKVSIRKLHKNPESLGQYYQEWTKTSRRARRESRPSRVSNLNLDMDTILNGVRIANEVFRTFQGTNGIGNMFRRFM</sequence>
<reference evidence="1 2" key="1">
    <citation type="submission" date="2018-03" db="EMBL/GenBank/DDBJ databases">
        <title>Brevisbacillus phylogenomics.</title>
        <authorList>
            <person name="Dunlap C."/>
        </authorList>
    </citation>
    <scope>NUCLEOTIDE SEQUENCE [LARGE SCALE GENOMIC DNA]</scope>
    <source>
        <strain evidence="1 2">NRRL NRS-1210</strain>
    </source>
</reference>
<accession>A0A2P7V7Z8</accession>
<comment type="caution">
    <text evidence="1">The sequence shown here is derived from an EMBL/GenBank/DDBJ whole genome shotgun (WGS) entry which is preliminary data.</text>
</comment>
<dbReference type="Proteomes" id="UP000240419">
    <property type="component" value="Unassembled WGS sequence"/>
</dbReference>
<dbReference type="EMBL" id="PXZM01000020">
    <property type="protein sequence ID" value="PSJ95322.1"/>
    <property type="molecule type" value="Genomic_DNA"/>
</dbReference>
<protein>
    <submittedName>
        <fullName evidence="1">Uncharacterized protein</fullName>
    </submittedName>
</protein>
<name>A0A2P7V7Z8_9BACL</name>
<dbReference type="AlphaFoldDB" id="A0A2P7V7Z8"/>
<evidence type="ECO:0000313" key="1">
    <source>
        <dbReference type="EMBL" id="PSJ95322.1"/>
    </source>
</evidence>
<keyword evidence="2" id="KW-1185">Reference proteome</keyword>
<gene>
    <name evidence="1" type="ORF">C7R93_12920</name>
</gene>
<evidence type="ECO:0000313" key="2">
    <source>
        <dbReference type="Proteomes" id="UP000240419"/>
    </source>
</evidence>
<proteinExistence type="predicted"/>
<organism evidence="1 2">
    <name type="scientific">Brevibacillus fortis</name>
    <dbReference type="NCBI Taxonomy" id="2126352"/>
    <lineage>
        <taxon>Bacteria</taxon>
        <taxon>Bacillati</taxon>
        <taxon>Bacillota</taxon>
        <taxon>Bacilli</taxon>
        <taxon>Bacillales</taxon>
        <taxon>Paenibacillaceae</taxon>
        <taxon>Brevibacillus</taxon>
    </lineage>
</organism>